<reference evidence="1" key="1">
    <citation type="submission" date="2018-02" db="EMBL/GenBank/DDBJ databases">
        <title>Rhizophora mucronata_Transcriptome.</title>
        <authorList>
            <person name="Meera S.P."/>
            <person name="Sreeshan A."/>
            <person name="Augustine A."/>
        </authorList>
    </citation>
    <scope>NUCLEOTIDE SEQUENCE</scope>
    <source>
        <tissue evidence="1">Leaf</tissue>
    </source>
</reference>
<proteinExistence type="predicted"/>
<protein>
    <submittedName>
        <fullName evidence="1">Uncharacterized protein</fullName>
    </submittedName>
</protein>
<organism evidence="1">
    <name type="scientific">Rhizophora mucronata</name>
    <name type="common">Asiatic mangrove</name>
    <dbReference type="NCBI Taxonomy" id="61149"/>
    <lineage>
        <taxon>Eukaryota</taxon>
        <taxon>Viridiplantae</taxon>
        <taxon>Streptophyta</taxon>
        <taxon>Embryophyta</taxon>
        <taxon>Tracheophyta</taxon>
        <taxon>Spermatophyta</taxon>
        <taxon>Magnoliopsida</taxon>
        <taxon>eudicotyledons</taxon>
        <taxon>Gunneridae</taxon>
        <taxon>Pentapetalae</taxon>
        <taxon>rosids</taxon>
        <taxon>fabids</taxon>
        <taxon>Malpighiales</taxon>
        <taxon>Rhizophoraceae</taxon>
        <taxon>Rhizophora</taxon>
    </lineage>
</organism>
<evidence type="ECO:0000313" key="1">
    <source>
        <dbReference type="EMBL" id="MBX04493.1"/>
    </source>
</evidence>
<dbReference type="AlphaFoldDB" id="A0A2P2KFJ9"/>
<accession>A0A2P2KFJ9</accession>
<sequence>MGLDFGGGEAIQRVLSFVFSKSTELFENKA</sequence>
<name>A0A2P2KFJ9_RHIMU</name>
<dbReference type="EMBL" id="GGEC01024009">
    <property type="protein sequence ID" value="MBX04493.1"/>
    <property type="molecule type" value="Transcribed_RNA"/>
</dbReference>